<dbReference type="Proteomes" id="UP000501926">
    <property type="component" value="Chromosome"/>
</dbReference>
<evidence type="ECO:0000256" key="5">
    <source>
        <dbReference type="SAM" id="Phobius"/>
    </source>
</evidence>
<dbReference type="InterPro" id="IPR022853">
    <property type="entry name" value="FloA"/>
</dbReference>
<evidence type="ECO:0000313" key="7">
    <source>
        <dbReference type="EMBL" id="QII11170.1"/>
    </source>
</evidence>
<organism evidence="6">
    <name type="scientific">Kuenenia stuttgartiensis</name>
    <dbReference type="NCBI Taxonomy" id="174633"/>
    <lineage>
        <taxon>Bacteria</taxon>
        <taxon>Pseudomonadati</taxon>
        <taxon>Planctomycetota</taxon>
        <taxon>Candidatus Brocadiia</taxon>
        <taxon>Candidatus Brocadiales</taxon>
        <taxon>Candidatus Brocadiaceae</taxon>
        <taxon>Candidatus Kuenenia</taxon>
    </lineage>
</organism>
<dbReference type="NCBIfam" id="NF010186">
    <property type="entry name" value="PRK13665.1"/>
    <property type="match status" value="1"/>
</dbReference>
<keyword evidence="3 5" id="KW-1133">Transmembrane helix</keyword>
<keyword evidence="1" id="KW-1003">Cell membrane</keyword>
<sequence>MQYSPLLLLPVAISLSLYLLLFLFIFAILFIFLTYGRLYINAISSGAAISFSKIIGMAMKRIDVKSMVKYCIMAKKAGIDIAPSSLEAHYLAGGNVDQAVHAIIAASKANIELSFDNACAIDLAGRNIFDIVKAGIYPREFACPDPAKGSSTLDAITKDGIQIKVKVRITLRTNIEKLVGSAAEETITARVGESIITAIGSSDCYRKVLERPDLISLYVMEKKLDADTAFTILSINIIDITVGENIGAKLQSAQTEVDRKVALVEAEKREKAAIARQQEAKALAEESRVKILTAEAEVPKAIVQAFREGNMGIMDYCHIKNIEADTEMKSALSKQGTP</sequence>
<dbReference type="OrthoDB" id="9808365at2"/>
<dbReference type="Proteomes" id="UP000221734">
    <property type="component" value="Chromosome Kuenenia_stuttgartiensis_MBR1"/>
</dbReference>
<keyword evidence="9" id="KW-1185">Reference proteome</keyword>
<reference evidence="6" key="1">
    <citation type="journal article" date="2006" name="Nature">
        <title>Deciphering the evolution and metabolism of an anammox bacterium from a community genome.</title>
        <authorList>
            <person name="Strous M."/>
            <person name="Pelletier E."/>
            <person name="Mangenot S."/>
            <person name="Rattei T."/>
            <person name="Lehner A."/>
            <person name="Taylor M.W."/>
            <person name="Horn M."/>
            <person name="Daims H."/>
            <person name="Bartol-Mavel D."/>
            <person name="Wincker P."/>
            <person name="Barbe V."/>
            <person name="Fonknechten N."/>
            <person name="Vallenet D."/>
            <person name="Segurens B."/>
            <person name="Schenowitz-Truong C."/>
            <person name="Medigue C."/>
            <person name="Collingro A."/>
            <person name="Snel B."/>
            <person name="Dutilh B.E."/>
            <person name="OpDenCamp H.J.M."/>
            <person name="vanDerDrift C."/>
            <person name="Cirpus I."/>
            <person name="vanDePas-Schoonen K.T."/>
            <person name="Harhangi H.R."/>
            <person name="vanNiftrik L."/>
            <person name="Schmid M."/>
            <person name="Keltjens J."/>
            <person name="vanDeVossenberg J."/>
            <person name="Kartal B."/>
            <person name="Meier H."/>
            <person name="Frishman D."/>
            <person name="Huynen M.A."/>
            <person name="Mewes H."/>
            <person name="Weissenbach J."/>
            <person name="Jetten M.S.M."/>
            <person name="Wagner M."/>
            <person name="LePaslier D."/>
        </authorList>
    </citation>
    <scope>NUCLEOTIDE SEQUENCE</scope>
</reference>
<feature type="transmembrane region" description="Helical" evidence="5">
    <location>
        <begin position="38"/>
        <end position="59"/>
    </location>
</feature>
<evidence type="ECO:0000256" key="4">
    <source>
        <dbReference type="ARBA" id="ARBA00023136"/>
    </source>
</evidence>
<evidence type="ECO:0000313" key="10">
    <source>
        <dbReference type="Proteomes" id="UP000501926"/>
    </source>
</evidence>
<dbReference type="KEGG" id="kst:KSMBR1_0753"/>
<gene>
    <name evidence="7" type="ORF">KsCSTR_17910</name>
    <name evidence="8" type="ORF">KSMBR1_0753</name>
    <name evidence="6" type="ORF">kuste3379</name>
</gene>
<proteinExistence type="predicted"/>
<evidence type="ECO:0000256" key="3">
    <source>
        <dbReference type="ARBA" id="ARBA00022989"/>
    </source>
</evidence>
<reference evidence="7 10" key="5">
    <citation type="submission" date="2020-02" db="EMBL/GenBank/DDBJ databases">
        <title>Newly sequenced genome of strain CSTR1 showed variability in Candidatus Kuenenia stuttgartiensis genomes.</title>
        <authorList>
            <person name="Ding C."/>
            <person name="Adrian L."/>
        </authorList>
    </citation>
    <scope>NUCLEOTIDE SEQUENCE [LARGE SCALE GENOMIC DNA]</scope>
    <source>
        <strain evidence="7 10">CSTR1</strain>
    </source>
</reference>
<dbReference type="EMBL" id="CP049055">
    <property type="protein sequence ID" value="QII11170.1"/>
    <property type="molecule type" value="Genomic_DNA"/>
</dbReference>
<feature type="transmembrane region" description="Helical" evidence="5">
    <location>
        <begin position="7"/>
        <end position="32"/>
    </location>
</feature>
<dbReference type="Pfam" id="PF12127">
    <property type="entry name" value="FloA"/>
    <property type="match status" value="1"/>
</dbReference>
<evidence type="ECO:0000313" key="9">
    <source>
        <dbReference type="Proteomes" id="UP000221734"/>
    </source>
</evidence>
<evidence type="ECO:0000313" key="6">
    <source>
        <dbReference type="EMBL" id="CAJ74140.1"/>
    </source>
</evidence>
<reference evidence="9" key="3">
    <citation type="submission" date="2017-10" db="EMBL/GenBank/DDBJ databases">
        <authorList>
            <person name="Frank J."/>
        </authorList>
    </citation>
    <scope>NUCLEOTIDE SEQUENCE [LARGE SCALE GENOMIC DNA]</scope>
</reference>
<dbReference type="RefSeq" id="WP_099324126.1">
    <property type="nucleotide sequence ID" value="NZ_CP049055.1"/>
</dbReference>
<protein>
    <submittedName>
        <fullName evidence="6">Uncharacterized protein</fullName>
    </submittedName>
</protein>
<accession>Q1Q297</accession>
<reference evidence="6" key="2">
    <citation type="submission" date="2006-01" db="EMBL/GenBank/DDBJ databases">
        <authorList>
            <person name="Genoscope"/>
        </authorList>
    </citation>
    <scope>NUCLEOTIDE SEQUENCE</scope>
</reference>
<evidence type="ECO:0000256" key="1">
    <source>
        <dbReference type="ARBA" id="ARBA00022475"/>
    </source>
</evidence>
<keyword evidence="2 5" id="KW-0812">Transmembrane</keyword>
<evidence type="ECO:0000313" key="8">
    <source>
        <dbReference type="EMBL" id="SOH03264.1"/>
    </source>
</evidence>
<dbReference type="AlphaFoldDB" id="Q1Q297"/>
<dbReference type="EMBL" id="LT934425">
    <property type="protein sequence ID" value="SOH03264.1"/>
    <property type="molecule type" value="Genomic_DNA"/>
</dbReference>
<evidence type="ECO:0000256" key="2">
    <source>
        <dbReference type="ARBA" id="ARBA00022692"/>
    </source>
</evidence>
<dbReference type="EMBL" id="CT573071">
    <property type="protein sequence ID" value="CAJ74140.1"/>
    <property type="molecule type" value="Genomic_DNA"/>
</dbReference>
<keyword evidence="4 5" id="KW-0472">Membrane</keyword>
<reference evidence="8" key="4">
    <citation type="submission" date="2017-10" db="EMBL/GenBank/DDBJ databases">
        <authorList>
            <person name="Banno H."/>
            <person name="Chua N.-H."/>
        </authorList>
    </citation>
    <scope>NUCLEOTIDE SEQUENCE [LARGE SCALE GENOMIC DNA]</scope>
    <source>
        <strain evidence="8">Kuenenia_mbr1_ru-nijmegen</strain>
    </source>
</reference>
<name>Q1Q297_KUEST</name>